<keyword evidence="2" id="KW-1185">Reference proteome</keyword>
<gene>
    <name evidence="1" type="ORF">RPERSI_LOCUS1697</name>
</gene>
<dbReference type="EMBL" id="CAJVQC010001653">
    <property type="protein sequence ID" value="CAG8498168.1"/>
    <property type="molecule type" value="Genomic_DNA"/>
</dbReference>
<proteinExistence type="predicted"/>
<evidence type="ECO:0000313" key="2">
    <source>
        <dbReference type="Proteomes" id="UP000789920"/>
    </source>
</evidence>
<protein>
    <submittedName>
        <fullName evidence="1">26076_t:CDS:1</fullName>
    </submittedName>
</protein>
<sequence>MKALNFLLSILIVFAVVVRATEDYDEKNLTCEKLFNVSSCSDCQKLIFHDIKQDENDCPAPIRFIKEVVKVFKESGKEKAEPYNTTYFKKGLESYCDQPFNCNPRTAEKYWTKIEHVCAKELSYKVDWSSDPRKVDRTTLLVYGTLLSYYFGIPEHHAYCYKSPNSDELCVAEIYENVLEYVKKATKEDPNPIFSLDFKYVFKSDGTKIPIPKKLLCDEECYETVVKMYKSWIKHYKLSPKVVENLFGSEDAFIDYISCKADDKRDVVRRTSGSYLSPLRLHSLIN</sequence>
<reference evidence="1" key="1">
    <citation type="submission" date="2021-06" db="EMBL/GenBank/DDBJ databases">
        <authorList>
            <person name="Kallberg Y."/>
            <person name="Tangrot J."/>
            <person name="Rosling A."/>
        </authorList>
    </citation>
    <scope>NUCLEOTIDE SEQUENCE</scope>
    <source>
        <strain evidence="1">MA461A</strain>
    </source>
</reference>
<evidence type="ECO:0000313" key="1">
    <source>
        <dbReference type="EMBL" id="CAG8498168.1"/>
    </source>
</evidence>
<comment type="caution">
    <text evidence="1">The sequence shown here is derived from an EMBL/GenBank/DDBJ whole genome shotgun (WGS) entry which is preliminary data.</text>
</comment>
<dbReference type="Proteomes" id="UP000789920">
    <property type="component" value="Unassembled WGS sequence"/>
</dbReference>
<accession>A0ACA9KZW9</accession>
<name>A0ACA9KZW9_9GLOM</name>
<organism evidence="1 2">
    <name type="scientific">Racocetra persica</name>
    <dbReference type="NCBI Taxonomy" id="160502"/>
    <lineage>
        <taxon>Eukaryota</taxon>
        <taxon>Fungi</taxon>
        <taxon>Fungi incertae sedis</taxon>
        <taxon>Mucoromycota</taxon>
        <taxon>Glomeromycotina</taxon>
        <taxon>Glomeromycetes</taxon>
        <taxon>Diversisporales</taxon>
        <taxon>Gigasporaceae</taxon>
        <taxon>Racocetra</taxon>
    </lineage>
</organism>